<evidence type="ECO:0000313" key="7">
    <source>
        <dbReference type="Proteomes" id="UP000516314"/>
    </source>
</evidence>
<gene>
    <name evidence="6" type="ORF">AT9943_LOCUS5523</name>
</gene>
<evidence type="ECO:0000259" key="5">
    <source>
        <dbReference type="Pfam" id="PF04570"/>
    </source>
</evidence>
<proteinExistence type="inferred from homology"/>
<evidence type="ECO:0000256" key="1">
    <source>
        <dbReference type="ARBA" id="ARBA00009374"/>
    </source>
</evidence>
<evidence type="ECO:0000256" key="2">
    <source>
        <dbReference type="ARBA" id="ARBA00022723"/>
    </source>
</evidence>
<dbReference type="Proteomes" id="UP000516314">
    <property type="component" value="Chromosome 1"/>
</dbReference>
<name>A0A7G2E2Y2_ARATH</name>
<dbReference type="EMBL" id="LR881466">
    <property type="protein sequence ID" value="CAD5317239.1"/>
    <property type="molecule type" value="Genomic_DNA"/>
</dbReference>
<protein>
    <submittedName>
        <fullName evidence="6">(thale cress) hypothetical protein</fullName>
    </submittedName>
</protein>
<accession>A0A7G2E2Y2</accession>
<dbReference type="AlphaFoldDB" id="A0A7G2E2Y2"/>
<dbReference type="InterPro" id="IPR007650">
    <property type="entry name" value="Zf-FLZ_dom"/>
</dbReference>
<keyword evidence="3" id="KW-0863">Zinc-finger</keyword>
<keyword evidence="2" id="KW-0479">Metal-binding</keyword>
<evidence type="ECO:0000313" key="6">
    <source>
        <dbReference type="EMBL" id="CAD5317239.1"/>
    </source>
</evidence>
<dbReference type="InterPro" id="IPR044604">
    <property type="entry name" value="FLZ12/13/14"/>
</dbReference>
<reference evidence="6 7" key="1">
    <citation type="submission" date="2020-09" db="EMBL/GenBank/DDBJ databases">
        <authorList>
            <person name="Ashkenazy H."/>
        </authorList>
    </citation>
    <scope>NUCLEOTIDE SEQUENCE [LARGE SCALE GENOMIC DNA]</scope>
    <source>
        <strain evidence="7">cv. Cdm-0</strain>
    </source>
</reference>
<dbReference type="GO" id="GO:0008270">
    <property type="term" value="F:zinc ion binding"/>
    <property type="evidence" value="ECO:0007669"/>
    <property type="project" value="UniProtKB-KW"/>
</dbReference>
<dbReference type="PANTHER" id="PTHR47208:SF5">
    <property type="entry name" value="FCS-LIKE ZINC FINGER 12-RELATED"/>
    <property type="match status" value="1"/>
</dbReference>
<dbReference type="PANTHER" id="PTHR47208">
    <property type="entry name" value="OS02G0174800 PROTEIN"/>
    <property type="match status" value="1"/>
</dbReference>
<feature type="domain" description="FLZ-type" evidence="5">
    <location>
        <begin position="150"/>
        <end position="173"/>
    </location>
</feature>
<organism evidence="6 7">
    <name type="scientific">Arabidopsis thaliana</name>
    <name type="common">Mouse-ear cress</name>
    <dbReference type="NCBI Taxonomy" id="3702"/>
    <lineage>
        <taxon>Eukaryota</taxon>
        <taxon>Viridiplantae</taxon>
        <taxon>Streptophyta</taxon>
        <taxon>Embryophyta</taxon>
        <taxon>Tracheophyta</taxon>
        <taxon>Spermatophyta</taxon>
        <taxon>Magnoliopsida</taxon>
        <taxon>eudicotyledons</taxon>
        <taxon>Gunneridae</taxon>
        <taxon>Pentapetalae</taxon>
        <taxon>rosids</taxon>
        <taxon>malvids</taxon>
        <taxon>Brassicales</taxon>
        <taxon>Brassicaceae</taxon>
        <taxon>Camelineae</taxon>
        <taxon>Arabidopsis</taxon>
    </lineage>
</organism>
<dbReference type="Pfam" id="PF04570">
    <property type="entry name" value="zf-FLZ"/>
    <property type="match status" value="1"/>
</dbReference>
<comment type="similarity">
    <text evidence="1">Belongs to the FLZ family.</text>
</comment>
<keyword evidence="4" id="KW-0862">Zinc</keyword>
<sequence>MILSKRPHLMIRKLSEMLVPRSRSAAIKPEEYTASPRSPLDLNFPSPVHSKRFGSGGVGLGIVAALEETSNGINRHDPVRYSGRFRCPEIDLSDEEYTYVTSPNGPTKVYYNDDGFELSENDYRRVHKPMVIVDEPPVIERQSVRGPTEFLSSGEMGFCSAECRSVQIMNDERQEQCKTQVSRNADVLSSPYAAGQRLSAGVFVF</sequence>
<evidence type="ECO:0000256" key="3">
    <source>
        <dbReference type="ARBA" id="ARBA00022771"/>
    </source>
</evidence>
<evidence type="ECO:0000256" key="4">
    <source>
        <dbReference type="ARBA" id="ARBA00022833"/>
    </source>
</evidence>